<dbReference type="Pfam" id="PF13649">
    <property type="entry name" value="Methyltransf_25"/>
    <property type="match status" value="1"/>
</dbReference>
<dbReference type="InterPro" id="IPR029063">
    <property type="entry name" value="SAM-dependent_MTases_sf"/>
</dbReference>
<dbReference type="CDD" id="cd02440">
    <property type="entry name" value="AdoMet_MTases"/>
    <property type="match status" value="1"/>
</dbReference>
<feature type="domain" description="Methyltransferase" evidence="3">
    <location>
        <begin position="43"/>
        <end position="145"/>
    </location>
</feature>
<evidence type="ECO:0000259" key="3">
    <source>
        <dbReference type="Pfam" id="PF13649"/>
    </source>
</evidence>
<dbReference type="PANTHER" id="PTHR43861:SF1">
    <property type="entry name" value="TRANS-ACONITATE 2-METHYLTRANSFERASE"/>
    <property type="match status" value="1"/>
</dbReference>
<keyword evidence="2 4" id="KW-0808">Transferase</keyword>
<sequence length="264" mass="29120">MTSQFDSAAHAYEASATVIPIREYIEENSIRALCGDMHGKLALDLGCGTGLYTRRLARWGAKQVIGADISEGMLAQARALEDADPLGITYLHRDLTESCRCDEEYAHLSGQIDLTLAVYVLCYATTVEDLEAMCRIAKQDLKPGGVFLAPTMNPEYADESEHPGYYSDYYAAYGFSMSAVTSPVEEGSTVTLSMWFPEGSGVRPVALDAVWWSKETYEKALRAAGFTSISWHRMEVSAAGLRAHPAPFWDRYLARPHALVVEAR</sequence>
<dbReference type="EMBL" id="VXLC01000015">
    <property type="protein sequence ID" value="KAA8885657.1"/>
    <property type="molecule type" value="Genomic_DNA"/>
</dbReference>
<name>A0A5N0E8B8_9NOCA</name>
<evidence type="ECO:0000256" key="2">
    <source>
        <dbReference type="ARBA" id="ARBA00022679"/>
    </source>
</evidence>
<proteinExistence type="predicted"/>
<organism evidence="4 5">
    <name type="scientific">Nocardia colli</name>
    <dbReference type="NCBI Taxonomy" id="2545717"/>
    <lineage>
        <taxon>Bacteria</taxon>
        <taxon>Bacillati</taxon>
        <taxon>Actinomycetota</taxon>
        <taxon>Actinomycetes</taxon>
        <taxon>Mycobacteriales</taxon>
        <taxon>Nocardiaceae</taxon>
        <taxon>Nocardia</taxon>
    </lineage>
</organism>
<protein>
    <submittedName>
        <fullName evidence="4">Class I SAM-dependent methyltransferase</fullName>
    </submittedName>
</protein>
<dbReference type="SUPFAM" id="SSF53335">
    <property type="entry name" value="S-adenosyl-L-methionine-dependent methyltransferases"/>
    <property type="match status" value="1"/>
</dbReference>
<evidence type="ECO:0000256" key="1">
    <source>
        <dbReference type="ARBA" id="ARBA00022603"/>
    </source>
</evidence>
<dbReference type="InterPro" id="IPR041698">
    <property type="entry name" value="Methyltransf_25"/>
</dbReference>
<accession>A0A5N0E8B8</accession>
<comment type="caution">
    <text evidence="4">The sequence shown here is derived from an EMBL/GenBank/DDBJ whole genome shotgun (WGS) entry which is preliminary data.</text>
</comment>
<reference evidence="4 5" key="1">
    <citation type="submission" date="2019-09" db="EMBL/GenBank/DDBJ databases">
        <authorList>
            <person name="Wang X."/>
        </authorList>
    </citation>
    <scope>NUCLEOTIDE SEQUENCE [LARGE SCALE GENOMIC DNA]</scope>
    <source>
        <strain evidence="4 5">CICC 11023</strain>
    </source>
</reference>
<dbReference type="RefSeq" id="WP_150405215.1">
    <property type="nucleotide sequence ID" value="NZ_VXLC01000015.1"/>
</dbReference>
<evidence type="ECO:0000313" key="5">
    <source>
        <dbReference type="Proteomes" id="UP000323876"/>
    </source>
</evidence>
<dbReference type="GO" id="GO:0008168">
    <property type="term" value="F:methyltransferase activity"/>
    <property type="evidence" value="ECO:0007669"/>
    <property type="project" value="UniProtKB-KW"/>
</dbReference>
<evidence type="ECO:0000313" key="4">
    <source>
        <dbReference type="EMBL" id="KAA8885657.1"/>
    </source>
</evidence>
<dbReference type="Gene3D" id="3.40.50.150">
    <property type="entry name" value="Vaccinia Virus protein VP39"/>
    <property type="match status" value="1"/>
</dbReference>
<keyword evidence="5" id="KW-1185">Reference proteome</keyword>
<keyword evidence="1 4" id="KW-0489">Methyltransferase</keyword>
<dbReference type="PANTHER" id="PTHR43861">
    <property type="entry name" value="TRANS-ACONITATE 2-METHYLTRANSFERASE-RELATED"/>
    <property type="match status" value="1"/>
</dbReference>
<gene>
    <name evidence="4" type="ORF">F3087_28925</name>
</gene>
<dbReference type="Proteomes" id="UP000323876">
    <property type="component" value="Unassembled WGS sequence"/>
</dbReference>
<dbReference type="OrthoDB" id="3286690at2"/>
<dbReference type="GO" id="GO:0032259">
    <property type="term" value="P:methylation"/>
    <property type="evidence" value="ECO:0007669"/>
    <property type="project" value="UniProtKB-KW"/>
</dbReference>
<dbReference type="AlphaFoldDB" id="A0A5N0E8B8"/>